<accession>A0A841RJS8</accession>
<name>A0A841RJS8_9BACI</name>
<keyword evidence="1" id="KW-0472">Membrane</keyword>
<evidence type="ECO:0000313" key="2">
    <source>
        <dbReference type="EMBL" id="MBB6512232.1"/>
    </source>
</evidence>
<reference evidence="2 3" key="1">
    <citation type="submission" date="2020-08" db="EMBL/GenBank/DDBJ databases">
        <title>Genomic Encyclopedia of Type Strains, Phase IV (KMG-IV): sequencing the most valuable type-strain genomes for metagenomic binning, comparative biology and taxonomic classification.</title>
        <authorList>
            <person name="Goeker M."/>
        </authorList>
    </citation>
    <scope>NUCLEOTIDE SEQUENCE [LARGE SCALE GENOMIC DNA]</scope>
    <source>
        <strain evidence="2 3">DSM 11805</strain>
    </source>
</reference>
<comment type="caution">
    <text evidence="2">The sequence shown here is derived from an EMBL/GenBank/DDBJ whole genome shotgun (WGS) entry which is preliminary data.</text>
</comment>
<keyword evidence="3" id="KW-1185">Reference proteome</keyword>
<dbReference type="Proteomes" id="UP000572212">
    <property type="component" value="Unassembled WGS sequence"/>
</dbReference>
<dbReference type="AlphaFoldDB" id="A0A841RJS8"/>
<feature type="transmembrane region" description="Helical" evidence="1">
    <location>
        <begin position="12"/>
        <end position="32"/>
    </location>
</feature>
<feature type="transmembrane region" description="Helical" evidence="1">
    <location>
        <begin position="69"/>
        <end position="92"/>
    </location>
</feature>
<organism evidence="2 3">
    <name type="scientific">Gracilibacillus halotolerans</name>
    <dbReference type="NCBI Taxonomy" id="74386"/>
    <lineage>
        <taxon>Bacteria</taxon>
        <taxon>Bacillati</taxon>
        <taxon>Bacillota</taxon>
        <taxon>Bacilli</taxon>
        <taxon>Bacillales</taxon>
        <taxon>Bacillaceae</taxon>
        <taxon>Gracilibacillus</taxon>
    </lineage>
</organism>
<dbReference type="EMBL" id="JACHON010000002">
    <property type="protein sequence ID" value="MBB6512232.1"/>
    <property type="molecule type" value="Genomic_DNA"/>
</dbReference>
<gene>
    <name evidence="2" type="ORF">GGQ92_001013</name>
</gene>
<evidence type="ECO:0000313" key="3">
    <source>
        <dbReference type="Proteomes" id="UP000572212"/>
    </source>
</evidence>
<sequence length="94" mass="10662">MIKINAKTKKISLIAGIIGVILWVVLTAYYYLWDFSLKEKIENLLYVFFLLLIPSCVAIIASKKDSNPLLLLAIIWAMPFSLFSLLSIWIAIVS</sequence>
<evidence type="ECO:0000256" key="1">
    <source>
        <dbReference type="SAM" id="Phobius"/>
    </source>
</evidence>
<keyword evidence="1" id="KW-1133">Transmembrane helix</keyword>
<dbReference type="GO" id="GO:0016787">
    <property type="term" value="F:hydrolase activity"/>
    <property type="evidence" value="ECO:0007669"/>
    <property type="project" value="UniProtKB-KW"/>
</dbReference>
<keyword evidence="1" id="KW-0812">Transmembrane</keyword>
<proteinExistence type="predicted"/>
<protein>
    <submittedName>
        <fullName evidence="2">Putative effector of murein hydrolase LrgA (UPF0299 family)</fullName>
    </submittedName>
</protein>
<dbReference type="RefSeq" id="WP_184245241.1">
    <property type="nucleotide sequence ID" value="NZ_BAAACU010000002.1"/>
</dbReference>
<feature type="transmembrane region" description="Helical" evidence="1">
    <location>
        <begin position="44"/>
        <end position="62"/>
    </location>
</feature>
<keyword evidence="2" id="KW-0378">Hydrolase</keyword>